<evidence type="ECO:0000313" key="3">
    <source>
        <dbReference type="Proteomes" id="UP001054821"/>
    </source>
</evidence>
<name>A0AAD4VM64_PRUDU</name>
<keyword evidence="3" id="KW-1185">Reference proteome</keyword>
<sequence length="78" mass="8357">MVGSKRRRSKTATTTQSMTDSSHHHNATYNQPLQSVIKTAVLNLDFSTITAPANGVATNHGLGVDCQNLARAALPPWV</sequence>
<feature type="compositionally biased region" description="Basic residues" evidence="1">
    <location>
        <begin position="1"/>
        <end position="10"/>
    </location>
</feature>
<feature type="region of interest" description="Disordered" evidence="1">
    <location>
        <begin position="1"/>
        <end position="29"/>
    </location>
</feature>
<dbReference type="AlphaFoldDB" id="A0AAD4VM64"/>
<gene>
    <name evidence="2" type="ORF">L3X38_026969</name>
</gene>
<reference evidence="2 3" key="1">
    <citation type="journal article" date="2022" name="G3 (Bethesda)">
        <title>Whole-genome sequence and methylome profiling of the almond [Prunus dulcis (Mill.) D.A. Webb] cultivar 'Nonpareil'.</title>
        <authorList>
            <person name="D'Amico-Willman K.M."/>
            <person name="Ouma W.Z."/>
            <person name="Meulia T."/>
            <person name="Sideli G.M."/>
            <person name="Gradziel T.M."/>
            <person name="Fresnedo-Ramirez J."/>
        </authorList>
    </citation>
    <scope>NUCLEOTIDE SEQUENCE [LARGE SCALE GENOMIC DNA]</scope>
    <source>
        <strain evidence="2">Clone GOH B32 T37-40</strain>
    </source>
</reference>
<evidence type="ECO:0000256" key="1">
    <source>
        <dbReference type="SAM" id="MobiDB-lite"/>
    </source>
</evidence>
<evidence type="ECO:0000313" key="2">
    <source>
        <dbReference type="EMBL" id="KAI5327573.1"/>
    </source>
</evidence>
<dbReference type="Proteomes" id="UP001054821">
    <property type="component" value="Chromosome 5"/>
</dbReference>
<protein>
    <submittedName>
        <fullName evidence="2">Uncharacterized protein</fullName>
    </submittedName>
</protein>
<organism evidence="2 3">
    <name type="scientific">Prunus dulcis</name>
    <name type="common">Almond</name>
    <name type="synonym">Amygdalus dulcis</name>
    <dbReference type="NCBI Taxonomy" id="3755"/>
    <lineage>
        <taxon>Eukaryota</taxon>
        <taxon>Viridiplantae</taxon>
        <taxon>Streptophyta</taxon>
        <taxon>Embryophyta</taxon>
        <taxon>Tracheophyta</taxon>
        <taxon>Spermatophyta</taxon>
        <taxon>Magnoliopsida</taxon>
        <taxon>eudicotyledons</taxon>
        <taxon>Gunneridae</taxon>
        <taxon>Pentapetalae</taxon>
        <taxon>rosids</taxon>
        <taxon>fabids</taxon>
        <taxon>Rosales</taxon>
        <taxon>Rosaceae</taxon>
        <taxon>Amygdaloideae</taxon>
        <taxon>Amygdaleae</taxon>
        <taxon>Prunus</taxon>
    </lineage>
</organism>
<proteinExistence type="predicted"/>
<accession>A0AAD4VM64</accession>
<comment type="caution">
    <text evidence="2">The sequence shown here is derived from an EMBL/GenBank/DDBJ whole genome shotgun (WGS) entry which is preliminary data.</text>
</comment>
<dbReference type="EMBL" id="JAJFAZ020000005">
    <property type="protein sequence ID" value="KAI5327573.1"/>
    <property type="molecule type" value="Genomic_DNA"/>
</dbReference>